<gene>
    <name evidence="1" type="ORF">SAMN04487936_102273</name>
</gene>
<protein>
    <recommendedName>
        <fullName evidence="3">Gas vesicle protein GvpU</fullName>
    </recommendedName>
</protein>
<dbReference type="AlphaFoldDB" id="A0A1I3RJJ2"/>
<dbReference type="NCBIfam" id="NF041667">
    <property type="entry name" value="GvpU"/>
    <property type="match status" value="1"/>
</dbReference>
<dbReference type="STRING" id="240302.BN982_01461"/>
<dbReference type="OrthoDB" id="2404709at2"/>
<evidence type="ECO:0008006" key="3">
    <source>
        <dbReference type="Google" id="ProtNLM"/>
    </source>
</evidence>
<dbReference type="Proteomes" id="UP000183557">
    <property type="component" value="Unassembled WGS sequence"/>
</dbReference>
<organism evidence="1 2">
    <name type="scientific">Halobacillus dabanensis</name>
    <dbReference type="NCBI Taxonomy" id="240302"/>
    <lineage>
        <taxon>Bacteria</taxon>
        <taxon>Bacillati</taxon>
        <taxon>Bacillota</taxon>
        <taxon>Bacilli</taxon>
        <taxon>Bacillales</taxon>
        <taxon>Bacillaceae</taxon>
        <taxon>Halobacillus</taxon>
    </lineage>
</organism>
<name>A0A1I3RJJ2_HALDA</name>
<dbReference type="RefSeq" id="WP_075035366.1">
    <property type="nucleotide sequence ID" value="NZ_FOSB01000002.1"/>
</dbReference>
<reference evidence="2" key="1">
    <citation type="submission" date="2016-10" db="EMBL/GenBank/DDBJ databases">
        <authorList>
            <person name="Varghese N."/>
            <person name="Submissions S."/>
        </authorList>
    </citation>
    <scope>NUCLEOTIDE SEQUENCE [LARGE SCALE GENOMIC DNA]</scope>
    <source>
        <strain evidence="2">CGMCC 1.3704</strain>
    </source>
</reference>
<sequence>MDNILRNFVKAANKGDFSLDITLNLHGALITGTTVSAQKYLQSLSGTFEGGDEIAQELSRKLSQASEANFSQEEVQYIHLENAQVYNGDAQPTPSEGTFYWRGKLDEVDGFFLGKIDNT</sequence>
<dbReference type="EMBL" id="FOSB01000002">
    <property type="protein sequence ID" value="SFJ46438.1"/>
    <property type="molecule type" value="Genomic_DNA"/>
</dbReference>
<accession>A0A1I3RJJ2</accession>
<evidence type="ECO:0000313" key="2">
    <source>
        <dbReference type="Proteomes" id="UP000183557"/>
    </source>
</evidence>
<proteinExistence type="predicted"/>
<keyword evidence="2" id="KW-1185">Reference proteome</keyword>
<dbReference type="InterPro" id="IPR049644">
    <property type="entry name" value="GvpU-like"/>
</dbReference>
<evidence type="ECO:0000313" key="1">
    <source>
        <dbReference type="EMBL" id="SFJ46438.1"/>
    </source>
</evidence>